<dbReference type="GO" id="GO:0016874">
    <property type="term" value="F:ligase activity"/>
    <property type="evidence" value="ECO:0007669"/>
    <property type="project" value="UniProtKB-KW"/>
</dbReference>
<dbReference type="Gene3D" id="3.30.460.10">
    <property type="entry name" value="Beta Polymerase, domain 2"/>
    <property type="match status" value="2"/>
</dbReference>
<dbReference type="PANTHER" id="PTHR30621:SF0">
    <property type="entry name" value="BIFUNCTIONAL GLUTAMINE SYNTHETASE ADENYLYLTRANSFERASE_ADENYLYL-REMOVING ENZYME"/>
    <property type="match status" value="1"/>
</dbReference>
<keyword evidence="3" id="KW-0547">Nucleotide-binding</keyword>
<name>A0A7W0C604_9BACT</name>
<keyword evidence="9" id="KW-0436">Ligase</keyword>
<dbReference type="EMBL" id="JACDUS010000001">
    <property type="protein sequence ID" value="MBA2879840.1"/>
    <property type="molecule type" value="Genomic_DNA"/>
</dbReference>
<dbReference type="NCBIfam" id="NF008292">
    <property type="entry name" value="PRK11072.1"/>
    <property type="match status" value="1"/>
</dbReference>
<dbReference type="HAMAP" id="MF_00802">
    <property type="entry name" value="GlnE"/>
    <property type="match status" value="1"/>
</dbReference>
<keyword evidence="10" id="KW-1185">Reference proteome</keyword>
<evidence type="ECO:0000259" key="7">
    <source>
        <dbReference type="Pfam" id="PF03710"/>
    </source>
</evidence>
<organism evidence="9 10">
    <name type="scientific">Desulfosalsimonas propionicica</name>
    <dbReference type="NCBI Taxonomy" id="332175"/>
    <lineage>
        <taxon>Bacteria</taxon>
        <taxon>Pseudomonadati</taxon>
        <taxon>Thermodesulfobacteriota</taxon>
        <taxon>Desulfobacteria</taxon>
        <taxon>Desulfobacterales</taxon>
        <taxon>Desulfosalsimonadaceae</taxon>
        <taxon>Desulfosalsimonas</taxon>
    </lineage>
</organism>
<evidence type="ECO:0000256" key="5">
    <source>
        <dbReference type="ARBA" id="ARBA00022842"/>
    </source>
</evidence>
<evidence type="ECO:0000256" key="2">
    <source>
        <dbReference type="ARBA" id="ARBA00022695"/>
    </source>
</evidence>
<evidence type="ECO:0000256" key="1">
    <source>
        <dbReference type="ARBA" id="ARBA00022679"/>
    </source>
</evidence>
<dbReference type="CDD" id="cd05401">
    <property type="entry name" value="NT_GlnE_GlnD_like"/>
    <property type="match status" value="2"/>
</dbReference>
<gene>
    <name evidence="9" type="ORF">HNR65_000147</name>
</gene>
<dbReference type="EC" id="2.7.7.42" evidence="9"/>
<proteinExistence type="inferred from homology"/>
<dbReference type="GO" id="GO:0005829">
    <property type="term" value="C:cytosol"/>
    <property type="evidence" value="ECO:0007669"/>
    <property type="project" value="TreeGrafter"/>
</dbReference>
<dbReference type="GO" id="GO:0008882">
    <property type="term" value="F:[glutamate-ammonia-ligase] adenylyltransferase activity"/>
    <property type="evidence" value="ECO:0007669"/>
    <property type="project" value="UniProtKB-EC"/>
</dbReference>
<comment type="caution">
    <text evidence="9">The sequence shown here is derived from an EMBL/GenBank/DDBJ whole genome shotgun (WGS) entry which is preliminary data.</text>
</comment>
<dbReference type="Proteomes" id="UP000525298">
    <property type="component" value="Unassembled WGS sequence"/>
</dbReference>
<keyword evidence="4" id="KW-0067">ATP-binding</keyword>
<reference evidence="9 10" key="1">
    <citation type="submission" date="2020-07" db="EMBL/GenBank/DDBJ databases">
        <title>Genomic Encyclopedia of Type Strains, Phase IV (KMG-IV): sequencing the most valuable type-strain genomes for metagenomic binning, comparative biology and taxonomic classification.</title>
        <authorList>
            <person name="Goeker M."/>
        </authorList>
    </citation>
    <scope>NUCLEOTIDE SEQUENCE [LARGE SCALE GENOMIC DNA]</scope>
    <source>
        <strain evidence="9 10">DSM 17721</strain>
    </source>
</reference>
<evidence type="ECO:0000259" key="8">
    <source>
        <dbReference type="Pfam" id="PF08335"/>
    </source>
</evidence>
<dbReference type="GO" id="GO:0000820">
    <property type="term" value="P:regulation of glutamine family amino acid metabolic process"/>
    <property type="evidence" value="ECO:0007669"/>
    <property type="project" value="TreeGrafter"/>
</dbReference>
<dbReference type="PANTHER" id="PTHR30621">
    <property type="entry name" value="GLUTAMINE SYNTHETASE ADENYLYLTRANSFERASE"/>
    <property type="match status" value="1"/>
</dbReference>
<evidence type="ECO:0000313" key="10">
    <source>
        <dbReference type="Proteomes" id="UP000525298"/>
    </source>
</evidence>
<feature type="domain" description="Glutamate-ammonia ligase adenylyltransferase repeated" evidence="7">
    <location>
        <begin position="36"/>
        <end position="281"/>
    </location>
</feature>
<feature type="domain" description="PII-uridylyltransferase/Glutamine-synthetase adenylyltransferase" evidence="8">
    <location>
        <begin position="831"/>
        <end position="928"/>
    </location>
</feature>
<dbReference type="Pfam" id="PF08335">
    <property type="entry name" value="GlnD_UR_UTase"/>
    <property type="match status" value="2"/>
</dbReference>
<evidence type="ECO:0000256" key="4">
    <source>
        <dbReference type="ARBA" id="ARBA00022840"/>
    </source>
</evidence>
<keyword evidence="6" id="KW-0511">Multifunctional enzyme</keyword>
<dbReference type="FunFam" id="1.20.120.330:FF:000005">
    <property type="entry name" value="Bifunctional glutamine synthetase adenylyltransferase/adenylyl-removing enzyme"/>
    <property type="match status" value="1"/>
</dbReference>
<evidence type="ECO:0000256" key="3">
    <source>
        <dbReference type="ARBA" id="ARBA00022741"/>
    </source>
</evidence>
<dbReference type="RefSeq" id="WP_181549533.1">
    <property type="nucleotide sequence ID" value="NZ_JACDUS010000001.1"/>
</dbReference>
<dbReference type="SUPFAM" id="SSF81301">
    <property type="entry name" value="Nucleotidyltransferase"/>
    <property type="match status" value="2"/>
</dbReference>
<dbReference type="Gene3D" id="1.20.120.330">
    <property type="entry name" value="Nucleotidyltransferases domain 2"/>
    <property type="match status" value="2"/>
</dbReference>
<dbReference type="SUPFAM" id="SSF81593">
    <property type="entry name" value="Nucleotidyltransferase substrate binding subunit/domain"/>
    <property type="match status" value="2"/>
</dbReference>
<dbReference type="Pfam" id="PF03710">
    <property type="entry name" value="GlnE"/>
    <property type="match status" value="2"/>
</dbReference>
<dbReference type="AlphaFoldDB" id="A0A7W0C604"/>
<accession>A0A7W0C604</accession>
<evidence type="ECO:0000256" key="6">
    <source>
        <dbReference type="ARBA" id="ARBA00023268"/>
    </source>
</evidence>
<sequence>MPDDLKAAARQKVSDCSKAVESAGRQSLFYMVDEDDLCRVFAFSEYAARQCLRNPGMIRELLESGDLERLYPTDQYQQYVARAAGQAADEDGLAVALRRLRHREMVRIAWRDLTGRADLFETMAELSALADACVQQGLDFLYPLLCSKYGQPEDAGGNAQQMVVFAMGKLGGRELNFSSDIDLMFAFPEAGHTRSEEKSISNEEFFTRLVRRLIDVIGKSTPEGFVFRVDTRLRPYGDSGPLVMSFDSMENYYQMFGREWERYALVKARLIAGDKQRGEAFFDRLRPFVFRRYLDYGTFESIREMKQKIVREVVRKGLADNIKHGYGGIREIEFFGQVFQLIRGGIDPAYQERSILKVLQVMRKDRGITGKVYEELTSAYVFLRNTENRLQMYEDMQTHSLPADPRARTRLALSMGFDSEKDFIRALDAHMSRVHFHFNQLLGQESTEAEAQSETGLGSVWLTPGQTDQNRQNLEAAGFEEPDTVLRLLGEFRDKTGYGEDGHIATARINRLMPRVLGAVAETDRPLLVLKRIMTLLDAILNRSCYISLLLENPGALEHLVRLARISPWIVSFLSQHPLLLDELLDVRSMYAPLDRAALAGDLRQRLEKSGGDDPELQMDAIRVFKQVNMFRIVAADVTGHLPLMQVSDRLTYLAETILDAALDLTWHQMVERYGKPLAIDGDPGNTGFAVIAYGKLGGYELGYRSDLDLVFLHTAQPGQTTGGRLRPIDNSEFFGRLGQRIIHFLSAPTSTGKLYEIDMRLRPSGNAGILVSHMDAFEEYQSRHAWTWEHQALIKARPIIGDFQVARRFADVRTRVIAARRNTEQLAGAVLEMRERMRSAREFSHNGLFDLKQDPGGIVDIEFLVQFLILCHGSRHEQLGQWTDVVRQLNALALCRIIADLDAHALKQAYLIYRYFVHRMNLQEKKAVLPENRFAELRRRVVRIWRKVFGQ</sequence>
<dbReference type="GO" id="GO:0005524">
    <property type="term" value="F:ATP binding"/>
    <property type="evidence" value="ECO:0007669"/>
    <property type="project" value="UniProtKB-KW"/>
</dbReference>
<feature type="domain" description="Glutamate-ammonia ligase adenylyltransferase repeated" evidence="7">
    <location>
        <begin position="558"/>
        <end position="811"/>
    </location>
</feature>
<protein>
    <submittedName>
        <fullName evidence="9">Glutamate-ammonia-ligase adenylyltransferase</fullName>
        <ecNumber evidence="9">2.7.7.42</ecNumber>
    </submittedName>
</protein>
<dbReference type="FunFam" id="3.30.460.10:FF:000009">
    <property type="entry name" value="Bifunctional glutamine synthetase adenylyltransferase/adenylyl-removing enzyme"/>
    <property type="match status" value="2"/>
</dbReference>
<dbReference type="Gene3D" id="1.20.120.1510">
    <property type="match status" value="1"/>
</dbReference>
<keyword evidence="2 9" id="KW-0548">Nucleotidyltransferase</keyword>
<evidence type="ECO:0000313" key="9">
    <source>
        <dbReference type="EMBL" id="MBA2879840.1"/>
    </source>
</evidence>
<dbReference type="InterPro" id="IPR023057">
    <property type="entry name" value="GlnE"/>
</dbReference>
<dbReference type="InterPro" id="IPR043519">
    <property type="entry name" value="NT_sf"/>
</dbReference>
<dbReference type="InterPro" id="IPR013546">
    <property type="entry name" value="PII_UdlTrfase/GS_AdlTrfase"/>
</dbReference>
<dbReference type="InterPro" id="IPR005190">
    <property type="entry name" value="GlnE_rpt_dom"/>
</dbReference>
<feature type="domain" description="PII-uridylyltransferase/Glutamine-synthetase adenylyltransferase" evidence="8">
    <location>
        <begin position="303"/>
        <end position="442"/>
    </location>
</feature>
<keyword evidence="1 9" id="KW-0808">Transferase</keyword>
<keyword evidence="5" id="KW-0460">Magnesium</keyword>